<organism evidence="1 2">
    <name type="scientific">Paenibacillus baekrokdamisoli</name>
    <dbReference type="NCBI Taxonomy" id="1712516"/>
    <lineage>
        <taxon>Bacteria</taxon>
        <taxon>Bacillati</taxon>
        <taxon>Bacillota</taxon>
        <taxon>Bacilli</taxon>
        <taxon>Bacillales</taxon>
        <taxon>Paenibacillaceae</taxon>
        <taxon>Paenibacillus</taxon>
    </lineage>
</organism>
<dbReference type="AlphaFoldDB" id="A0A3G9IPG3"/>
<reference evidence="1 2" key="1">
    <citation type="submission" date="2018-11" db="EMBL/GenBank/DDBJ databases">
        <title>Complete genome sequence of Paenibacillus baekrokdamisoli strain KCTC 33723.</title>
        <authorList>
            <person name="Kang S.W."/>
            <person name="Lee K.C."/>
            <person name="Kim K.K."/>
            <person name="Kim J.S."/>
            <person name="Kim D.S."/>
            <person name="Ko S.H."/>
            <person name="Yang S.H."/>
            <person name="Lee J.S."/>
        </authorList>
    </citation>
    <scope>NUCLEOTIDE SEQUENCE [LARGE SCALE GENOMIC DNA]</scope>
    <source>
        <strain evidence="1 2">KCTC 33723</strain>
    </source>
</reference>
<dbReference type="Proteomes" id="UP000275368">
    <property type="component" value="Chromosome"/>
</dbReference>
<dbReference type="KEGG" id="pbk:Back11_21020"/>
<gene>
    <name evidence="1" type="ORF">Back11_21020</name>
</gene>
<dbReference type="EMBL" id="AP019308">
    <property type="protein sequence ID" value="BBH20757.1"/>
    <property type="molecule type" value="Genomic_DNA"/>
</dbReference>
<sequence length="61" mass="6737">MKEEGSNCIIQREGIIRQLDREAVHIDVNGKSVQVPVDKVASGLVVGNVVRWSGTHWVPTK</sequence>
<dbReference type="RefSeq" id="WP_125656151.1">
    <property type="nucleotide sequence ID" value="NZ_AP019308.1"/>
</dbReference>
<accession>A0A3G9IPG3</accession>
<name>A0A3G9IPG3_9BACL</name>
<evidence type="ECO:0000313" key="1">
    <source>
        <dbReference type="EMBL" id="BBH20757.1"/>
    </source>
</evidence>
<proteinExistence type="predicted"/>
<protein>
    <submittedName>
        <fullName evidence="1">Uncharacterized protein</fullName>
    </submittedName>
</protein>
<dbReference type="OrthoDB" id="2629339at2"/>
<evidence type="ECO:0000313" key="2">
    <source>
        <dbReference type="Proteomes" id="UP000275368"/>
    </source>
</evidence>
<keyword evidence="2" id="KW-1185">Reference proteome</keyword>